<dbReference type="GeneID" id="37262636"/>
<dbReference type="AlphaFoldDB" id="A0A2L2TIX9"/>
<dbReference type="EMBL" id="LN649231">
    <property type="protein sequence ID" value="CEI70922.1"/>
    <property type="molecule type" value="Genomic_DNA"/>
</dbReference>
<organism evidence="1 2">
    <name type="scientific">Fusarium venenatum</name>
    <dbReference type="NCBI Taxonomy" id="56646"/>
    <lineage>
        <taxon>Eukaryota</taxon>
        <taxon>Fungi</taxon>
        <taxon>Dikarya</taxon>
        <taxon>Ascomycota</taxon>
        <taxon>Pezizomycotina</taxon>
        <taxon>Sordariomycetes</taxon>
        <taxon>Hypocreomycetidae</taxon>
        <taxon>Hypocreales</taxon>
        <taxon>Nectriaceae</taxon>
        <taxon>Fusarium</taxon>
    </lineage>
</organism>
<keyword evidence="2" id="KW-1185">Reference proteome</keyword>
<dbReference type="KEGG" id="fvn:FVRRES_10999"/>
<dbReference type="Proteomes" id="UP000245910">
    <property type="component" value="Chromosome III"/>
</dbReference>
<evidence type="ECO:0000313" key="1">
    <source>
        <dbReference type="EMBL" id="CEI70922.1"/>
    </source>
</evidence>
<reference evidence="2" key="1">
    <citation type="submission" date="2014-10" db="EMBL/GenBank/DDBJ databases">
        <authorList>
            <person name="King R."/>
        </authorList>
    </citation>
    <scope>NUCLEOTIDE SEQUENCE [LARGE SCALE GENOMIC DNA]</scope>
    <source>
        <strain evidence="2">A3/5</strain>
    </source>
</reference>
<sequence length="297" mass="32917">MQSGTDNRQGDALGFEANLVFSNGSDTLLGIHNDARVNRSLATQEHIGKTSYSAYVQHIQYGTYQGKPACLIGIDFAFRFPPLAGSRFSSAEIEVTFEKVLNIHNPSVRSTDASLDPIVANFAPKTVVGQVKELESTKLFEIEVPVVFETPFGTAGLTSRWSKETKVTEEGRMEIHGNLAQDDDHDDGANSVTWDMTENPISKEGILRSFRGAFILFYRKNEAFWMRVSVKPVVKFSLDPRRLFTKRLVGDKDDPVLLDGQTARGSLSCLGYSAFDSSAFPWHEVLNLPAPLGSKEY</sequence>
<name>A0A2L2TIX9_9HYPO</name>
<dbReference type="RefSeq" id="XP_025594636.1">
    <property type="nucleotide sequence ID" value="XM_025726103.2"/>
</dbReference>
<dbReference type="OrthoDB" id="5030973at2759"/>
<accession>A0A2L2TIX9</accession>
<protein>
    <submittedName>
        <fullName evidence="1">Uncharacterized protein</fullName>
    </submittedName>
</protein>
<proteinExistence type="predicted"/>
<evidence type="ECO:0000313" key="2">
    <source>
        <dbReference type="Proteomes" id="UP000245910"/>
    </source>
</evidence>